<evidence type="ECO:0000256" key="6">
    <source>
        <dbReference type="ARBA" id="ARBA00060793"/>
    </source>
</evidence>
<feature type="binding site" evidence="7">
    <location>
        <position position="124"/>
    </location>
    <ligand>
        <name>FMN</name>
        <dbReference type="ChEBI" id="CHEBI:58210"/>
    </ligand>
</feature>
<dbReference type="Proteomes" id="UP000515728">
    <property type="component" value="Chromosome"/>
</dbReference>
<organism evidence="9 10">
    <name type="scientific">Pseudonocardia petroleophila</name>
    <dbReference type="NCBI Taxonomy" id="37331"/>
    <lineage>
        <taxon>Bacteria</taxon>
        <taxon>Bacillati</taxon>
        <taxon>Actinomycetota</taxon>
        <taxon>Actinomycetes</taxon>
        <taxon>Pseudonocardiales</taxon>
        <taxon>Pseudonocardiaceae</taxon>
        <taxon>Pseudonocardia</taxon>
    </lineage>
</organism>
<evidence type="ECO:0000256" key="3">
    <source>
        <dbReference type="ARBA" id="ARBA00022643"/>
    </source>
</evidence>
<keyword evidence="2 7" id="KW-0285">Flavoprotein</keyword>
<dbReference type="SUPFAM" id="SSF52507">
    <property type="entry name" value="Homo-oligomeric flavin-containing Cys decarboxylases, HFCD"/>
    <property type="match status" value="1"/>
</dbReference>
<evidence type="ECO:0000256" key="7">
    <source>
        <dbReference type="HAMAP-Rule" id="MF_01984"/>
    </source>
</evidence>
<comment type="caution">
    <text evidence="7">Lacks conserved residue(s) required for the propagation of feature annotation.</text>
</comment>
<dbReference type="FunFam" id="3.40.50.1950:FF:000001">
    <property type="entry name" value="Flavin prenyltransferase UbiX"/>
    <property type="match status" value="1"/>
</dbReference>
<keyword evidence="4 7" id="KW-0808">Transferase</keyword>
<comment type="function">
    <text evidence="7">Flavin prenyltransferase that catalyzes the synthesis of the prenylated FMN cofactor (prenyl-FMN) for 4-hydroxy-3-polyprenylbenzoic acid decarboxylase UbiD. The prenyltransferase is metal-independent and links a dimethylallyl moiety from dimethylallyl monophosphate (DMAP) to the flavin N5 and C6 atoms of FMN.</text>
</comment>
<comment type="similarity">
    <text evidence="6 7">Belongs to the UbiX/PAD1 family.</text>
</comment>
<keyword evidence="10" id="KW-1185">Reference proteome</keyword>
<protein>
    <recommendedName>
        <fullName evidence="7">Flavin prenyltransferase UbiX</fullName>
        <ecNumber evidence="7">2.5.1.129</ecNumber>
    </recommendedName>
</protein>
<evidence type="ECO:0000256" key="1">
    <source>
        <dbReference type="ARBA" id="ARBA00022602"/>
    </source>
</evidence>
<accession>A0A7G7MKZ0</accession>
<feature type="binding site" evidence="7">
    <location>
        <position position="38"/>
    </location>
    <ligand>
        <name>FMN</name>
        <dbReference type="ChEBI" id="CHEBI:58210"/>
    </ligand>
</feature>
<dbReference type="InterPro" id="IPR036551">
    <property type="entry name" value="Flavin_trans-like"/>
</dbReference>
<gene>
    <name evidence="7" type="primary">ubiX</name>
    <name evidence="9" type="ORF">H6H00_05625</name>
</gene>
<dbReference type="NCBIfam" id="NF004685">
    <property type="entry name" value="PRK06029.1"/>
    <property type="match status" value="1"/>
</dbReference>
<feature type="binding site" evidence="7">
    <location>
        <begin position="89"/>
        <end position="92"/>
    </location>
    <ligand>
        <name>FMN</name>
        <dbReference type="ChEBI" id="CHEBI:58210"/>
    </ligand>
</feature>
<dbReference type="InterPro" id="IPR004507">
    <property type="entry name" value="UbiX-like"/>
</dbReference>
<dbReference type="Pfam" id="PF02441">
    <property type="entry name" value="Flavoprotein"/>
    <property type="match status" value="1"/>
</dbReference>
<dbReference type="PANTHER" id="PTHR43374">
    <property type="entry name" value="FLAVIN PRENYLTRANSFERASE"/>
    <property type="match status" value="1"/>
</dbReference>
<dbReference type="PROSITE" id="PS00430">
    <property type="entry name" value="TONB_DEPENDENT_REC_1"/>
    <property type="match status" value="1"/>
</dbReference>
<keyword evidence="3 7" id="KW-0288">FMN</keyword>
<sequence>MNRRVIVALTGASGAVYGIRALEMLRELPDVETHLVLTKAARATIDHETDLAVADVRALADVVHSDGDLGAPISSGSFRTAGMLVAPCSVKTLSGIATSYDDTLVVRAADVVLKERRPLVLLLRETPLHAGHIRLMADVTASGAIVMPPVPAFYTRPVTIADIIDHTVGRALDALGIETDHVQRWDGQRGAPAQPVDFDRIARNAAIGAEVSEVSRQTTPSSR</sequence>
<evidence type="ECO:0000313" key="10">
    <source>
        <dbReference type="Proteomes" id="UP000515728"/>
    </source>
</evidence>
<feature type="domain" description="Flavoprotein" evidence="8">
    <location>
        <begin position="4"/>
        <end position="174"/>
    </location>
</feature>
<evidence type="ECO:0000256" key="5">
    <source>
        <dbReference type="ARBA" id="ARBA00050612"/>
    </source>
</evidence>
<reference evidence="9 10" key="1">
    <citation type="submission" date="2020-08" db="EMBL/GenBank/DDBJ databases">
        <authorList>
            <person name="Mo P."/>
        </authorList>
    </citation>
    <scope>NUCLEOTIDE SEQUENCE [LARGE SCALE GENOMIC DNA]</scope>
    <source>
        <strain evidence="9 10">CGMCC 4.1532</strain>
    </source>
</reference>
<dbReference type="HAMAP" id="MF_01984">
    <property type="entry name" value="ubiX_pad"/>
    <property type="match status" value="1"/>
</dbReference>
<feature type="binding site" evidence="7">
    <location>
        <begin position="11"/>
        <end position="13"/>
    </location>
    <ligand>
        <name>FMN</name>
        <dbReference type="ChEBI" id="CHEBI:58210"/>
    </ligand>
</feature>
<evidence type="ECO:0000313" key="9">
    <source>
        <dbReference type="EMBL" id="QNG53451.1"/>
    </source>
</evidence>
<name>A0A7G7MKZ0_9PSEU</name>
<dbReference type="EC" id="2.5.1.129" evidence="7"/>
<evidence type="ECO:0000256" key="4">
    <source>
        <dbReference type="ARBA" id="ARBA00022679"/>
    </source>
</evidence>
<keyword evidence="1 7" id="KW-0637">Prenyltransferase</keyword>
<dbReference type="Gene3D" id="3.40.50.1950">
    <property type="entry name" value="Flavin prenyltransferase-like"/>
    <property type="match status" value="1"/>
</dbReference>
<dbReference type="InterPro" id="IPR010916">
    <property type="entry name" value="TonB_box_CS"/>
</dbReference>
<feature type="binding site" evidence="7">
    <location>
        <position position="170"/>
    </location>
    <ligand>
        <name>dimethylallyl phosphate</name>
        <dbReference type="ChEBI" id="CHEBI:88052"/>
    </ligand>
</feature>
<dbReference type="RefSeq" id="WP_185720278.1">
    <property type="nucleotide sequence ID" value="NZ_BAAAWI010000001.1"/>
</dbReference>
<dbReference type="PANTHER" id="PTHR43374:SF1">
    <property type="entry name" value="FLAVIN PRENYLTRANSFERASE PAD1, MITOCHONDRIAL"/>
    <property type="match status" value="1"/>
</dbReference>
<dbReference type="GO" id="GO:0106141">
    <property type="term" value="F:flavin prenyltransferase activity"/>
    <property type="evidence" value="ECO:0007669"/>
    <property type="project" value="UniProtKB-EC"/>
</dbReference>
<dbReference type="GO" id="GO:0016831">
    <property type="term" value="F:carboxy-lyase activity"/>
    <property type="evidence" value="ECO:0007669"/>
    <property type="project" value="TreeGrafter"/>
</dbReference>
<dbReference type="InterPro" id="IPR003382">
    <property type="entry name" value="Flavoprotein"/>
</dbReference>
<dbReference type="EMBL" id="CP060131">
    <property type="protein sequence ID" value="QNG53451.1"/>
    <property type="molecule type" value="Genomic_DNA"/>
</dbReference>
<dbReference type="AlphaFoldDB" id="A0A7G7MKZ0"/>
<feature type="binding site" evidence="7">
    <location>
        <position position="154"/>
    </location>
    <ligand>
        <name>dimethylallyl phosphate</name>
        <dbReference type="ChEBI" id="CHEBI:88052"/>
    </ligand>
</feature>
<proteinExistence type="inferred from homology"/>
<evidence type="ECO:0000259" key="8">
    <source>
        <dbReference type="Pfam" id="PF02441"/>
    </source>
</evidence>
<comment type="catalytic activity">
    <reaction evidence="5 7">
        <text>dimethylallyl phosphate + FMNH2 = prenylated FMNH2 + phosphate</text>
        <dbReference type="Rhea" id="RHEA:37743"/>
        <dbReference type="ChEBI" id="CHEBI:43474"/>
        <dbReference type="ChEBI" id="CHEBI:57618"/>
        <dbReference type="ChEBI" id="CHEBI:87467"/>
        <dbReference type="ChEBI" id="CHEBI:88052"/>
        <dbReference type="EC" id="2.5.1.129"/>
    </reaction>
</comment>
<dbReference type="NCBIfam" id="TIGR00421">
    <property type="entry name" value="ubiX_pad"/>
    <property type="match status" value="1"/>
</dbReference>
<dbReference type="KEGG" id="ppel:H6H00_05625"/>
<evidence type="ECO:0000256" key="2">
    <source>
        <dbReference type="ARBA" id="ARBA00022630"/>
    </source>
</evidence>